<reference evidence="5 6" key="1">
    <citation type="submission" date="2018-09" db="EMBL/GenBank/DDBJ databases">
        <title>A high-quality reference genome of wild soybean provides a powerful tool to mine soybean genomes.</title>
        <authorList>
            <person name="Xie M."/>
            <person name="Chung C.Y.L."/>
            <person name="Li M.-W."/>
            <person name="Wong F.-L."/>
            <person name="Chan T.-F."/>
            <person name="Lam H.-M."/>
        </authorList>
    </citation>
    <scope>NUCLEOTIDE SEQUENCE [LARGE SCALE GENOMIC DNA]</scope>
    <source>
        <strain evidence="6">cv. W05</strain>
        <tissue evidence="5">Hypocotyl of etiolated seedlings</tissue>
    </source>
</reference>
<comment type="similarity">
    <text evidence="3">Belongs to the PMEI family.</text>
</comment>
<evidence type="ECO:0000256" key="3">
    <source>
        <dbReference type="ARBA" id="ARBA00038471"/>
    </source>
</evidence>
<dbReference type="SMART" id="SM00856">
    <property type="entry name" value="PMEI"/>
    <property type="match status" value="1"/>
</dbReference>
<dbReference type="EMBL" id="QZWG01000007">
    <property type="protein sequence ID" value="RZC04362.1"/>
    <property type="molecule type" value="Genomic_DNA"/>
</dbReference>
<dbReference type="SUPFAM" id="SSF101148">
    <property type="entry name" value="Plant invertase/pectin methylesterase inhibitor"/>
    <property type="match status" value="1"/>
</dbReference>
<dbReference type="InterPro" id="IPR006501">
    <property type="entry name" value="Pectinesterase_inhib_dom"/>
</dbReference>
<name>A0A445K0S5_GLYSO</name>
<protein>
    <submittedName>
        <fullName evidence="5">Cell wall / vacuolar inhibitor of fructosidase 1</fullName>
    </submittedName>
</protein>
<organism evidence="5 6">
    <name type="scientific">Glycine soja</name>
    <name type="common">Wild soybean</name>
    <dbReference type="NCBI Taxonomy" id="3848"/>
    <lineage>
        <taxon>Eukaryota</taxon>
        <taxon>Viridiplantae</taxon>
        <taxon>Streptophyta</taxon>
        <taxon>Embryophyta</taxon>
        <taxon>Tracheophyta</taxon>
        <taxon>Spermatophyta</taxon>
        <taxon>Magnoliopsida</taxon>
        <taxon>eudicotyledons</taxon>
        <taxon>Gunneridae</taxon>
        <taxon>Pentapetalae</taxon>
        <taxon>rosids</taxon>
        <taxon>fabids</taxon>
        <taxon>Fabales</taxon>
        <taxon>Fabaceae</taxon>
        <taxon>Papilionoideae</taxon>
        <taxon>50 kb inversion clade</taxon>
        <taxon>NPAAA clade</taxon>
        <taxon>indigoferoid/millettioid clade</taxon>
        <taxon>Phaseoleae</taxon>
        <taxon>Glycine</taxon>
        <taxon>Glycine subgen. Soja</taxon>
    </lineage>
</organism>
<evidence type="ECO:0000256" key="1">
    <source>
        <dbReference type="ARBA" id="ARBA00022729"/>
    </source>
</evidence>
<proteinExistence type="inferred from homology"/>
<evidence type="ECO:0000259" key="4">
    <source>
        <dbReference type="SMART" id="SM00856"/>
    </source>
</evidence>
<sequence>MRLLPSSLISLSTMTNLKPLILLAIIVMISIPSSHCRTLLPENEKLIENTCRKTPNYNVCLESLKASPGSSSADVTGLAQIMVKEMKAKANYALKRIQELQRVGAGPNKQRRALSSCADKYKTVLIADVPQATEALQKGDPKFAEDGANDAANEATFCEADFSAGNSPLTKQNNAMHDVAAVTAAIVRLLL</sequence>
<keyword evidence="6" id="KW-1185">Reference proteome</keyword>
<dbReference type="PANTHER" id="PTHR36710">
    <property type="entry name" value="PECTINESTERASE INHIBITOR-LIKE"/>
    <property type="match status" value="1"/>
</dbReference>
<dbReference type="AlphaFoldDB" id="A0A445K0S5"/>
<dbReference type="Gene3D" id="1.20.140.40">
    <property type="entry name" value="Invertase/pectin methylesterase inhibitor family protein"/>
    <property type="match status" value="1"/>
</dbReference>
<dbReference type="InterPro" id="IPR034087">
    <property type="entry name" value="C/VIF1"/>
</dbReference>
<comment type="caution">
    <text evidence="5">The sequence shown here is derived from an EMBL/GenBank/DDBJ whole genome shotgun (WGS) entry which is preliminary data.</text>
</comment>
<dbReference type="InterPro" id="IPR035513">
    <property type="entry name" value="Invertase/methylesterase_inhib"/>
</dbReference>
<feature type="domain" description="Pectinesterase inhibitor" evidence="4">
    <location>
        <begin position="42"/>
        <end position="186"/>
    </location>
</feature>
<gene>
    <name evidence="5" type="ORF">D0Y65_018798</name>
</gene>
<dbReference type="FunFam" id="1.20.140.40:FF:000009">
    <property type="entry name" value="Invertase/pectin methylesterase inhibitor family protein"/>
    <property type="match status" value="1"/>
</dbReference>
<keyword evidence="2" id="KW-1015">Disulfide bond</keyword>
<dbReference type="InterPro" id="IPR052421">
    <property type="entry name" value="PCW_Enzyme_Inhibitor"/>
</dbReference>
<dbReference type="CDD" id="cd15796">
    <property type="entry name" value="CIF_like"/>
    <property type="match status" value="1"/>
</dbReference>
<dbReference type="Proteomes" id="UP000289340">
    <property type="component" value="Chromosome 7"/>
</dbReference>
<evidence type="ECO:0000313" key="5">
    <source>
        <dbReference type="EMBL" id="RZC04362.1"/>
    </source>
</evidence>
<evidence type="ECO:0000256" key="2">
    <source>
        <dbReference type="ARBA" id="ARBA00023157"/>
    </source>
</evidence>
<dbReference type="PANTHER" id="PTHR36710:SF13">
    <property type="entry name" value="PUTATIVE-RELATED"/>
    <property type="match status" value="1"/>
</dbReference>
<evidence type="ECO:0000313" key="6">
    <source>
        <dbReference type="Proteomes" id="UP000289340"/>
    </source>
</evidence>
<dbReference type="NCBIfam" id="TIGR01614">
    <property type="entry name" value="PME_inhib"/>
    <property type="match status" value="1"/>
</dbReference>
<keyword evidence="1" id="KW-0732">Signal</keyword>
<dbReference type="Gramene" id="XM_028385768.1">
    <property type="protein sequence ID" value="XP_028241569.1"/>
    <property type="gene ID" value="LOC114419944"/>
</dbReference>
<dbReference type="GO" id="GO:0004857">
    <property type="term" value="F:enzyme inhibitor activity"/>
    <property type="evidence" value="ECO:0007669"/>
    <property type="project" value="InterPro"/>
</dbReference>
<accession>A0A445K0S5</accession>
<dbReference type="Pfam" id="PF04043">
    <property type="entry name" value="PMEI"/>
    <property type="match status" value="1"/>
</dbReference>